<evidence type="ECO:0000256" key="7">
    <source>
        <dbReference type="PIRSR" id="PIRSR000216-1"/>
    </source>
</evidence>
<dbReference type="STRING" id="309798.COPRO5265_0177"/>
<dbReference type="Gene3D" id="3.40.30.10">
    <property type="entry name" value="Glutaredoxin"/>
    <property type="match status" value="1"/>
</dbReference>
<dbReference type="SUPFAM" id="SSF52833">
    <property type="entry name" value="Thioredoxin-like"/>
    <property type="match status" value="1"/>
</dbReference>
<comment type="cofactor">
    <cofactor evidence="7">
        <name>[2Fe-2S] cluster</name>
        <dbReference type="ChEBI" id="CHEBI:190135"/>
    </cofactor>
    <text evidence="7">Binds 1 [2Fe-2S] cluster.</text>
</comment>
<keyword evidence="5 7" id="KW-0411">Iron-sulfur</keyword>
<dbReference type="InterPro" id="IPR028431">
    <property type="entry name" value="NADP_DH_HndA-like"/>
</dbReference>
<keyword evidence="9" id="KW-1185">Reference proteome</keyword>
<organism evidence="8 9">
    <name type="scientific">Coprothermobacter proteolyticus (strain ATCC 35245 / DSM 5265 / OCM 4 / BT)</name>
    <dbReference type="NCBI Taxonomy" id="309798"/>
    <lineage>
        <taxon>Bacteria</taxon>
        <taxon>Pseudomonadati</taxon>
        <taxon>Coprothermobacterota</taxon>
        <taxon>Coprothermobacteria</taxon>
        <taxon>Coprothermobacterales</taxon>
        <taxon>Coprothermobacteraceae</taxon>
        <taxon>Coprothermobacter</taxon>
    </lineage>
</organism>
<dbReference type="PROSITE" id="PS01099">
    <property type="entry name" value="COMPLEX1_24K"/>
    <property type="match status" value="1"/>
</dbReference>
<dbReference type="RefSeq" id="WP_012544770.1">
    <property type="nucleotide sequence ID" value="NC_011295.1"/>
</dbReference>
<dbReference type="EMBL" id="CP001145">
    <property type="protein sequence ID" value="ACI18120.1"/>
    <property type="molecule type" value="Genomic_DNA"/>
</dbReference>
<evidence type="ECO:0000256" key="5">
    <source>
        <dbReference type="ARBA" id="ARBA00023014"/>
    </source>
</evidence>
<reference evidence="9" key="1">
    <citation type="submission" date="2008-08" db="EMBL/GenBank/DDBJ databases">
        <title>The complete genome sequence of Coprothermobacter proteolyticus strain ATCC 5245 / DSM 5265 / BT.</title>
        <authorList>
            <person name="Dodson R.J."/>
            <person name="Durkin A.S."/>
            <person name="Wu M."/>
            <person name="Eisen J."/>
            <person name="Sutton G."/>
        </authorList>
    </citation>
    <scope>NUCLEOTIDE SEQUENCE [LARGE SCALE GENOMIC DNA]</scope>
    <source>
        <strain evidence="9">ATCC 35245 / DSM 5265 / OCM 4 / BT</strain>
    </source>
</reference>
<dbReference type="eggNOG" id="COG1905">
    <property type="taxonomic scope" value="Bacteria"/>
</dbReference>
<dbReference type="GO" id="GO:0016491">
    <property type="term" value="F:oxidoreductase activity"/>
    <property type="evidence" value="ECO:0007669"/>
    <property type="project" value="InterPro"/>
</dbReference>
<evidence type="ECO:0000256" key="1">
    <source>
        <dbReference type="ARBA" id="ARBA00010643"/>
    </source>
</evidence>
<feature type="binding site" evidence="7">
    <location>
        <position position="127"/>
    </location>
    <ligand>
        <name>[2Fe-2S] cluster</name>
        <dbReference type="ChEBI" id="CHEBI:190135"/>
    </ligand>
</feature>
<keyword evidence="2 7" id="KW-0001">2Fe-2S</keyword>
<accession>B5Y700</accession>
<feature type="binding site" evidence="7">
    <location>
        <position position="86"/>
    </location>
    <ligand>
        <name>[2Fe-2S] cluster</name>
        <dbReference type="ChEBI" id="CHEBI:190135"/>
    </ligand>
</feature>
<dbReference type="HOGENOM" id="CLU_054362_2_1_9"/>
<keyword evidence="4 7" id="KW-0408">Iron</keyword>
<dbReference type="GO" id="GO:0046872">
    <property type="term" value="F:metal ion binding"/>
    <property type="evidence" value="ECO:0007669"/>
    <property type="project" value="UniProtKB-KW"/>
</dbReference>
<evidence type="ECO:0000256" key="6">
    <source>
        <dbReference type="ARBA" id="ARBA00034078"/>
    </source>
</evidence>
<dbReference type="Proteomes" id="UP000001732">
    <property type="component" value="Chromosome"/>
</dbReference>
<dbReference type="GO" id="GO:0051537">
    <property type="term" value="F:2 iron, 2 sulfur cluster binding"/>
    <property type="evidence" value="ECO:0007669"/>
    <property type="project" value="UniProtKB-KW"/>
</dbReference>
<dbReference type="AlphaFoldDB" id="B5Y700"/>
<protein>
    <submittedName>
        <fullName evidence="8">Fe-hydrogenase gamma subunit</fullName>
    </submittedName>
</protein>
<feature type="binding site" evidence="7">
    <location>
        <position position="131"/>
    </location>
    <ligand>
        <name>[2Fe-2S] cluster</name>
        <dbReference type="ChEBI" id="CHEBI:190135"/>
    </ligand>
</feature>
<gene>
    <name evidence="8" type="ordered locus">COPRO5265_0177</name>
</gene>
<keyword evidence="3 7" id="KW-0479">Metal-binding</keyword>
<name>B5Y700_COPPD</name>
<comment type="similarity">
    <text evidence="1">Belongs to the complex I 24 kDa subunit family.</text>
</comment>
<comment type="cofactor">
    <cofactor evidence="6">
        <name>[2Fe-2S] cluster</name>
        <dbReference type="ChEBI" id="CHEBI:190135"/>
    </cofactor>
</comment>
<evidence type="ECO:0000313" key="9">
    <source>
        <dbReference type="Proteomes" id="UP000001732"/>
    </source>
</evidence>
<proteinExistence type="inferred from homology"/>
<evidence type="ECO:0000256" key="3">
    <source>
        <dbReference type="ARBA" id="ARBA00022723"/>
    </source>
</evidence>
<reference evidence="8 9" key="2">
    <citation type="journal article" date="2014" name="Genome Announc.">
        <title>Complete Genome Sequence of Coprothermobacter proteolyticus DSM 5265.</title>
        <authorList>
            <person name="Alexiev A."/>
            <person name="Coil D.A."/>
            <person name="Badger J.H."/>
            <person name="Enticknap J."/>
            <person name="Ward N."/>
            <person name="Robb F.T."/>
            <person name="Eisen J.A."/>
        </authorList>
    </citation>
    <scope>NUCLEOTIDE SEQUENCE [LARGE SCALE GENOMIC DNA]</scope>
    <source>
        <strain evidence="9">ATCC 35245 / DSM 5265 / OCM 4 / BT</strain>
    </source>
</reference>
<feature type="binding site" evidence="7">
    <location>
        <position position="91"/>
    </location>
    <ligand>
        <name>[2Fe-2S] cluster</name>
        <dbReference type="ChEBI" id="CHEBI:190135"/>
    </ligand>
</feature>
<dbReference type="PANTHER" id="PTHR43342">
    <property type="entry name" value="NADH-QUINONE OXIDOREDUCTASE, E SUBUNIT"/>
    <property type="match status" value="1"/>
</dbReference>
<dbReference type="InterPro" id="IPR042128">
    <property type="entry name" value="NuoE_dom"/>
</dbReference>
<dbReference type="PIRSF" id="PIRSF000216">
    <property type="entry name" value="NADH_DH_24kDa"/>
    <property type="match status" value="1"/>
</dbReference>
<dbReference type="InterPro" id="IPR002023">
    <property type="entry name" value="NuoE-like"/>
</dbReference>
<evidence type="ECO:0000256" key="4">
    <source>
        <dbReference type="ARBA" id="ARBA00023004"/>
    </source>
</evidence>
<dbReference type="KEGG" id="cpo:COPRO5265_0177"/>
<evidence type="ECO:0000313" key="8">
    <source>
        <dbReference type="EMBL" id="ACI18120.1"/>
    </source>
</evidence>
<dbReference type="InterPro" id="IPR041921">
    <property type="entry name" value="NuoE_N"/>
</dbReference>
<dbReference type="CDD" id="cd03064">
    <property type="entry name" value="TRX_Fd_NuoE"/>
    <property type="match status" value="1"/>
</dbReference>
<dbReference type="InterPro" id="IPR036249">
    <property type="entry name" value="Thioredoxin-like_sf"/>
</dbReference>
<dbReference type="PANTHER" id="PTHR43342:SF2">
    <property type="entry name" value="POTENTIAL NAD-REDUCING HYDROGENASE SUBUNIT"/>
    <property type="match status" value="1"/>
</dbReference>
<sequence length="172" mass="19040">MEQLYELFGIDRVEEFRAKLEELKKVPGSMISILNEAQEMFGYIPFQVQELISKETGVPLTEIFGIVTFYSRFSIVPAGKYKISLCLGTACYVRGSGQILEKLKENLGINEGETTSDGMFSLEAARCLGACALAPVMMINGEVYGRLTPDEAVKVIQRIKKQDLSQAAAEVE</sequence>
<dbReference type="Gene3D" id="1.10.10.1590">
    <property type="entry name" value="NADH-quinone oxidoreductase subunit E"/>
    <property type="match status" value="1"/>
</dbReference>
<evidence type="ECO:0000256" key="2">
    <source>
        <dbReference type="ARBA" id="ARBA00022714"/>
    </source>
</evidence>
<dbReference type="OrthoDB" id="9807941at2"/>
<dbReference type="Pfam" id="PF01257">
    <property type="entry name" value="2Fe-2S_thioredx"/>
    <property type="match status" value="1"/>
</dbReference>